<dbReference type="SMART" id="SM00283">
    <property type="entry name" value="MA"/>
    <property type="match status" value="1"/>
</dbReference>
<dbReference type="GO" id="GO:0006935">
    <property type="term" value="P:chemotaxis"/>
    <property type="evidence" value="ECO:0007669"/>
    <property type="project" value="UniProtKB-ARBA"/>
</dbReference>
<dbReference type="CDD" id="cd11386">
    <property type="entry name" value="MCP_signal"/>
    <property type="match status" value="1"/>
</dbReference>
<feature type="transmembrane region" description="Helical" evidence="8">
    <location>
        <begin position="13"/>
        <end position="34"/>
    </location>
</feature>
<evidence type="ECO:0000256" key="7">
    <source>
        <dbReference type="PROSITE-ProRule" id="PRU00284"/>
    </source>
</evidence>
<proteinExistence type="inferred from homology"/>
<protein>
    <submittedName>
        <fullName evidence="11">Methyl-accepting chemotaxis protein</fullName>
    </submittedName>
</protein>
<feature type="domain" description="Methyl-accepting transducer" evidence="9">
    <location>
        <begin position="267"/>
        <end position="503"/>
    </location>
</feature>
<dbReference type="InterPro" id="IPR004089">
    <property type="entry name" value="MCPsignal_dom"/>
</dbReference>
<reference evidence="11 12" key="1">
    <citation type="submission" date="2018-08" db="EMBL/GenBank/DDBJ databases">
        <title>Salinimonas sediminis sp. nov., a piezophilic bacterium isolated from a deep-sea sediment sample from the New Britain Trench.</title>
        <authorList>
            <person name="Cao J."/>
        </authorList>
    </citation>
    <scope>NUCLEOTIDE SEQUENCE [LARGE SCALE GENOMIC DNA]</scope>
    <source>
        <strain evidence="11 12">N102</strain>
    </source>
</reference>
<evidence type="ECO:0000256" key="2">
    <source>
        <dbReference type="ARBA" id="ARBA00022692"/>
    </source>
</evidence>
<sequence>MNFLLHLSVAKKIFVIPIIGAASFVLFVCINSYISMQNADQLEKAKNVDFPALQLSSTALVSMEKVRDILAGAVTTGDAEALTIAKASAATTKESLQKIEQIDPALAGEVSAMLNEFDTYFSLAYGITDSMLNGTADFSQLNDKLEQMNAAYDNITSHLNSFKQQRADTFDTAFTDYNEAQRFLMTLGIIMGLVTTVILFATAWPIVSEIRGSLNQVVQSLRNIAEENGDLTVRINSRSQDEVGELVNYFNRFMERLQNLVKDIVDTTLPLSALAQNLNTLTTDTNQTIANQQDSATKAKSAVEEMNQSVYLVATNAAEASTSANDAASAANEGKRVVGNTVSSIESLAQNVAETADVIKKLESDSNQVGVVLDVIKGIAEQTNLLALNAAIEAARAGEQGRGFAVVADEVRTLASRTQQSTEEIQSTIERLQSAAQSAVKVMHSGNERARESVEAANAAGQSLDTITQTIDMISKMNAQIAQSTDSQQETSRNIVGSVDAIFQRTEQTSQNSHKLASASTELASLATKLESIARQFKV</sequence>
<name>A0A346NR96_9ALTE</name>
<dbReference type="GO" id="GO:0016020">
    <property type="term" value="C:membrane"/>
    <property type="evidence" value="ECO:0007669"/>
    <property type="project" value="UniProtKB-SubCell"/>
</dbReference>
<dbReference type="PANTHER" id="PTHR32089">
    <property type="entry name" value="METHYL-ACCEPTING CHEMOTAXIS PROTEIN MCPB"/>
    <property type="match status" value="1"/>
</dbReference>
<dbReference type="Pfam" id="PF00015">
    <property type="entry name" value="MCPsignal"/>
    <property type="match status" value="1"/>
</dbReference>
<dbReference type="EMBL" id="CP031769">
    <property type="protein sequence ID" value="AXR08053.1"/>
    <property type="molecule type" value="Genomic_DNA"/>
</dbReference>
<evidence type="ECO:0000259" key="9">
    <source>
        <dbReference type="PROSITE" id="PS50111"/>
    </source>
</evidence>
<evidence type="ECO:0000256" key="4">
    <source>
        <dbReference type="ARBA" id="ARBA00023136"/>
    </source>
</evidence>
<gene>
    <name evidence="11" type="ORF">D0Y50_17865</name>
</gene>
<dbReference type="PROSITE" id="PS50111">
    <property type="entry name" value="CHEMOTAXIS_TRANSDUC_2"/>
    <property type="match status" value="1"/>
</dbReference>
<keyword evidence="12" id="KW-1185">Reference proteome</keyword>
<feature type="domain" description="HAMP" evidence="10">
    <location>
        <begin position="208"/>
        <end position="262"/>
    </location>
</feature>
<evidence type="ECO:0000256" key="6">
    <source>
        <dbReference type="ARBA" id="ARBA00029447"/>
    </source>
</evidence>
<comment type="subcellular location">
    <subcellularLocation>
        <location evidence="1">Membrane</location>
        <topology evidence="1">Multi-pass membrane protein</topology>
    </subcellularLocation>
</comment>
<dbReference type="Proteomes" id="UP000262073">
    <property type="component" value="Chromosome"/>
</dbReference>
<dbReference type="Gene3D" id="1.10.287.950">
    <property type="entry name" value="Methyl-accepting chemotaxis protein"/>
    <property type="match status" value="1"/>
</dbReference>
<organism evidence="11 12">
    <name type="scientific">Salinimonas sediminis</name>
    <dbReference type="NCBI Taxonomy" id="2303538"/>
    <lineage>
        <taxon>Bacteria</taxon>
        <taxon>Pseudomonadati</taxon>
        <taxon>Pseudomonadota</taxon>
        <taxon>Gammaproteobacteria</taxon>
        <taxon>Alteromonadales</taxon>
        <taxon>Alteromonadaceae</taxon>
        <taxon>Alteromonas/Salinimonas group</taxon>
        <taxon>Salinimonas</taxon>
    </lineage>
</organism>
<dbReference type="PANTHER" id="PTHR32089:SF119">
    <property type="entry name" value="METHYL-ACCEPTING CHEMOTAXIS PROTEIN CTPL"/>
    <property type="match status" value="1"/>
</dbReference>
<dbReference type="SUPFAM" id="SSF58104">
    <property type="entry name" value="Methyl-accepting chemotaxis protein (MCP) signaling domain"/>
    <property type="match status" value="1"/>
</dbReference>
<keyword evidence="3 8" id="KW-1133">Transmembrane helix</keyword>
<dbReference type="AlphaFoldDB" id="A0A346NR96"/>
<dbReference type="Pfam" id="PF00672">
    <property type="entry name" value="HAMP"/>
    <property type="match status" value="1"/>
</dbReference>
<keyword evidence="5 7" id="KW-0807">Transducer</keyword>
<evidence type="ECO:0000256" key="8">
    <source>
        <dbReference type="SAM" id="Phobius"/>
    </source>
</evidence>
<evidence type="ECO:0000259" key="10">
    <source>
        <dbReference type="PROSITE" id="PS50885"/>
    </source>
</evidence>
<evidence type="ECO:0000256" key="3">
    <source>
        <dbReference type="ARBA" id="ARBA00022989"/>
    </source>
</evidence>
<evidence type="ECO:0000313" key="12">
    <source>
        <dbReference type="Proteomes" id="UP000262073"/>
    </source>
</evidence>
<dbReference type="KEGG" id="salm:D0Y50_17865"/>
<dbReference type="CDD" id="cd06225">
    <property type="entry name" value="HAMP"/>
    <property type="match status" value="1"/>
</dbReference>
<evidence type="ECO:0000313" key="11">
    <source>
        <dbReference type="EMBL" id="AXR08053.1"/>
    </source>
</evidence>
<evidence type="ECO:0000256" key="1">
    <source>
        <dbReference type="ARBA" id="ARBA00004141"/>
    </source>
</evidence>
<dbReference type="GO" id="GO:0007165">
    <property type="term" value="P:signal transduction"/>
    <property type="evidence" value="ECO:0007669"/>
    <property type="project" value="UniProtKB-KW"/>
</dbReference>
<keyword evidence="2 8" id="KW-0812">Transmembrane</keyword>
<dbReference type="PROSITE" id="PS50885">
    <property type="entry name" value="HAMP"/>
    <property type="match status" value="1"/>
</dbReference>
<dbReference type="SMART" id="SM00304">
    <property type="entry name" value="HAMP"/>
    <property type="match status" value="1"/>
</dbReference>
<evidence type="ECO:0000256" key="5">
    <source>
        <dbReference type="ARBA" id="ARBA00023224"/>
    </source>
</evidence>
<keyword evidence="4 8" id="KW-0472">Membrane</keyword>
<feature type="transmembrane region" description="Helical" evidence="8">
    <location>
        <begin position="183"/>
        <end position="207"/>
    </location>
</feature>
<dbReference type="OrthoDB" id="49457at2"/>
<dbReference type="InterPro" id="IPR003660">
    <property type="entry name" value="HAMP_dom"/>
</dbReference>
<dbReference type="FunFam" id="1.10.287.950:FF:000001">
    <property type="entry name" value="Methyl-accepting chemotaxis sensory transducer"/>
    <property type="match status" value="1"/>
</dbReference>
<comment type="similarity">
    <text evidence="6">Belongs to the methyl-accepting chemotaxis (MCP) protein family.</text>
</comment>
<accession>A0A346NR96</accession>